<keyword evidence="9" id="KW-0963">Cytoplasm</keyword>
<comment type="similarity">
    <text evidence="9">Belongs to the MnmA/TRMU family.</text>
</comment>
<evidence type="ECO:0000313" key="13">
    <source>
        <dbReference type="Proteomes" id="UP001325140"/>
    </source>
</evidence>
<evidence type="ECO:0000256" key="4">
    <source>
        <dbReference type="ARBA" id="ARBA00022741"/>
    </source>
</evidence>
<dbReference type="RefSeq" id="WP_323722053.1">
    <property type="nucleotide sequence ID" value="NZ_CP110343.1"/>
</dbReference>
<comment type="function">
    <text evidence="9">Catalyzes the 2-thiolation of uridine at the wobble position (U34) of tRNA, leading to the formation of s(2)U34.</text>
</comment>
<dbReference type="SUPFAM" id="SSF52402">
    <property type="entry name" value="Adenine nucleotide alpha hydrolases-like"/>
    <property type="match status" value="1"/>
</dbReference>
<dbReference type="Gene3D" id="2.40.30.10">
    <property type="entry name" value="Translation factors"/>
    <property type="match status" value="1"/>
</dbReference>
<sequence>MNDVNVKEVLSKIELNLSNLVSGSRIVVAMSGGVDSSVTAAVLKYMGYDVIGITLQLYDSDALDNKKGACCAGIDIYDAQMVAQKIGIRHYVFNYKDNFFDSVILKFINSYENGETPIPCILCNQKVKFEDLLKAAKTLDASCMATGHYVRKISKNNTYHLLKGASSMKDQSYFLFSMTKDQMSFLEFPLGGLEKTETRMLAEYFGLDIAKKRDSQDICFVPNGNYRDVIKKYRGDLLCNSGNIVHIDSRAILGKHTGITNYTIGQRRGIGLQSEEPLYVVKLETATNTVFVGERCYLSSKIVYIRDINWLAEDLYNIKSLFHTIDCTVKLRSTHKGVNASVKFNEKDYSSGVVTLFSSYDAVTPGQACVMYDCDRMLGGGWIIEVKE</sequence>
<evidence type="ECO:0000256" key="7">
    <source>
        <dbReference type="ARBA" id="ARBA00023157"/>
    </source>
</evidence>
<evidence type="ECO:0000256" key="2">
    <source>
        <dbReference type="ARBA" id="ARBA00022679"/>
    </source>
</evidence>
<dbReference type="Gene3D" id="3.40.50.620">
    <property type="entry name" value="HUPs"/>
    <property type="match status" value="1"/>
</dbReference>
<dbReference type="Proteomes" id="UP001325140">
    <property type="component" value="Chromosome"/>
</dbReference>
<feature type="binding site" evidence="9">
    <location>
        <begin position="29"/>
        <end position="36"/>
    </location>
    <ligand>
        <name>ATP</name>
        <dbReference type="ChEBI" id="CHEBI:30616"/>
    </ligand>
</feature>
<comment type="catalytic activity">
    <reaction evidence="8 9">
        <text>S-sulfanyl-L-cysteinyl-[protein] + uridine(34) in tRNA + AH2 + ATP = 2-thiouridine(34) in tRNA + L-cysteinyl-[protein] + A + AMP + diphosphate + H(+)</text>
        <dbReference type="Rhea" id="RHEA:47032"/>
        <dbReference type="Rhea" id="RHEA-COMP:10131"/>
        <dbReference type="Rhea" id="RHEA-COMP:11726"/>
        <dbReference type="Rhea" id="RHEA-COMP:11727"/>
        <dbReference type="Rhea" id="RHEA-COMP:11728"/>
        <dbReference type="ChEBI" id="CHEBI:13193"/>
        <dbReference type="ChEBI" id="CHEBI:15378"/>
        <dbReference type="ChEBI" id="CHEBI:17499"/>
        <dbReference type="ChEBI" id="CHEBI:29950"/>
        <dbReference type="ChEBI" id="CHEBI:30616"/>
        <dbReference type="ChEBI" id="CHEBI:33019"/>
        <dbReference type="ChEBI" id="CHEBI:61963"/>
        <dbReference type="ChEBI" id="CHEBI:65315"/>
        <dbReference type="ChEBI" id="CHEBI:87170"/>
        <dbReference type="ChEBI" id="CHEBI:456215"/>
        <dbReference type="EC" id="2.8.1.13"/>
    </reaction>
</comment>
<keyword evidence="1 9" id="KW-0820">tRNA-binding</keyword>
<feature type="active site" description="Cysteine persulfide intermediate" evidence="9">
    <location>
        <position position="219"/>
    </location>
</feature>
<reference evidence="12" key="1">
    <citation type="submission" date="2022-10" db="EMBL/GenBank/DDBJ databases">
        <title>Host association and intracellularity evolved multiple times independently in the Rickettsiales.</title>
        <authorList>
            <person name="Castelli M."/>
            <person name="Nardi T."/>
            <person name="Gammuto L."/>
            <person name="Bellinzona G."/>
            <person name="Sabaneyeva E."/>
            <person name="Potekhin A."/>
            <person name="Serra V."/>
            <person name="Petroni G."/>
            <person name="Sassera D."/>
        </authorList>
    </citation>
    <scope>NUCLEOTIDE SEQUENCE [LARGE SCALE GENOMIC DNA]</scope>
    <source>
        <strain evidence="12">US_Bl 11III1</strain>
    </source>
</reference>
<name>A0ABZ0UQY9_9RICK</name>
<keyword evidence="6 9" id="KW-0694">RNA-binding</keyword>
<accession>A0ABZ0UQY9</accession>
<dbReference type="Pfam" id="PF03054">
    <property type="entry name" value="tRNA_Me_trans"/>
    <property type="match status" value="1"/>
</dbReference>
<feature type="domain" description="tRNA-specific 2-thiouridylase MnmA-like C-terminal" evidence="10">
    <location>
        <begin position="301"/>
        <end position="383"/>
    </location>
</feature>
<evidence type="ECO:0000256" key="1">
    <source>
        <dbReference type="ARBA" id="ARBA00022555"/>
    </source>
</evidence>
<feature type="active site" description="Nucleophile" evidence="9">
    <location>
        <position position="123"/>
    </location>
</feature>
<dbReference type="HAMAP" id="MF_00144">
    <property type="entry name" value="tRNA_thiouridyl_MnmA"/>
    <property type="match status" value="1"/>
</dbReference>
<evidence type="ECO:0000259" key="10">
    <source>
        <dbReference type="Pfam" id="PF20258"/>
    </source>
</evidence>
<evidence type="ECO:0000256" key="3">
    <source>
        <dbReference type="ARBA" id="ARBA00022694"/>
    </source>
</evidence>
<organism evidence="12 13">
    <name type="scientific">Candidatus Fokinia crypta</name>
    <dbReference type="NCBI Taxonomy" id="1920990"/>
    <lineage>
        <taxon>Bacteria</taxon>
        <taxon>Pseudomonadati</taxon>
        <taxon>Pseudomonadota</taxon>
        <taxon>Alphaproteobacteria</taxon>
        <taxon>Rickettsiales</taxon>
        <taxon>Candidatus Midichloriaceae</taxon>
        <taxon>Candidatus Fokinia</taxon>
    </lineage>
</organism>
<dbReference type="InterPro" id="IPR004506">
    <property type="entry name" value="MnmA-like"/>
</dbReference>
<feature type="site" description="Interaction with tRNA" evidence="9">
    <location>
        <position position="367"/>
    </location>
</feature>
<dbReference type="EC" id="2.8.1.13" evidence="9"/>
<dbReference type="CDD" id="cd01998">
    <property type="entry name" value="MnmA_TRMU-like"/>
    <property type="match status" value="1"/>
</dbReference>
<dbReference type="PANTHER" id="PTHR11933:SF5">
    <property type="entry name" value="MITOCHONDRIAL TRNA-SPECIFIC 2-THIOURIDYLASE 1"/>
    <property type="match status" value="1"/>
</dbReference>
<keyword evidence="13" id="KW-1185">Reference proteome</keyword>
<feature type="binding site" evidence="9">
    <location>
        <position position="55"/>
    </location>
    <ligand>
        <name>ATP</name>
        <dbReference type="ChEBI" id="CHEBI:30616"/>
    </ligand>
</feature>
<keyword evidence="5 9" id="KW-0067">ATP-binding</keyword>
<evidence type="ECO:0000256" key="5">
    <source>
        <dbReference type="ARBA" id="ARBA00022840"/>
    </source>
</evidence>
<keyword evidence="7" id="KW-1015">Disulfide bond</keyword>
<evidence type="ECO:0000256" key="6">
    <source>
        <dbReference type="ARBA" id="ARBA00022884"/>
    </source>
</evidence>
<dbReference type="InterPro" id="IPR046885">
    <property type="entry name" value="MnmA-like_C"/>
</dbReference>
<gene>
    <name evidence="9" type="primary">mnmA</name>
    <name evidence="12" type="ORF">Fokcrypt_00607</name>
</gene>
<feature type="domain" description="tRNA-specific 2-thiouridylase MnmA-like central" evidence="11">
    <location>
        <begin position="228"/>
        <end position="294"/>
    </location>
</feature>
<dbReference type="NCBIfam" id="TIGR00420">
    <property type="entry name" value="trmU"/>
    <property type="match status" value="1"/>
</dbReference>
<dbReference type="PANTHER" id="PTHR11933">
    <property type="entry name" value="TRNA 5-METHYLAMINOMETHYL-2-THIOURIDYLATE -METHYLTRANSFERASE"/>
    <property type="match status" value="1"/>
</dbReference>
<comment type="caution">
    <text evidence="9">Lacks conserved residue(s) required for the propagation of feature annotation.</text>
</comment>
<dbReference type="NCBIfam" id="NF001138">
    <property type="entry name" value="PRK00143.1"/>
    <property type="match status" value="1"/>
</dbReference>
<comment type="subcellular location">
    <subcellularLocation>
        <location evidence="9">Cytoplasm</location>
    </subcellularLocation>
</comment>
<dbReference type="InterPro" id="IPR023382">
    <property type="entry name" value="MnmA-like_central_sf"/>
</dbReference>
<feature type="site" description="Interaction with tRNA" evidence="9">
    <location>
        <position position="148"/>
    </location>
</feature>
<dbReference type="Pfam" id="PF20259">
    <property type="entry name" value="tRNA_Me_trans_M"/>
    <property type="match status" value="1"/>
</dbReference>
<keyword evidence="4 9" id="KW-0547">Nucleotide-binding</keyword>
<dbReference type="EMBL" id="CP110343">
    <property type="protein sequence ID" value="WPX98077.1"/>
    <property type="molecule type" value="Genomic_DNA"/>
</dbReference>
<keyword evidence="3 9" id="KW-0819">tRNA processing</keyword>
<evidence type="ECO:0000313" key="12">
    <source>
        <dbReference type="EMBL" id="WPX98077.1"/>
    </source>
</evidence>
<feature type="region of interest" description="Interaction with tRNA" evidence="9">
    <location>
        <begin position="169"/>
        <end position="171"/>
    </location>
</feature>
<evidence type="ECO:0000256" key="9">
    <source>
        <dbReference type="HAMAP-Rule" id="MF_00144"/>
    </source>
</evidence>
<dbReference type="Pfam" id="PF20258">
    <property type="entry name" value="tRNA_Me_trans_C"/>
    <property type="match status" value="1"/>
</dbReference>
<proteinExistence type="inferred from homology"/>
<dbReference type="Gene3D" id="2.30.30.280">
    <property type="entry name" value="Adenine nucleotide alpha hydrolases-like domains"/>
    <property type="match status" value="1"/>
</dbReference>
<dbReference type="InterPro" id="IPR014729">
    <property type="entry name" value="Rossmann-like_a/b/a_fold"/>
</dbReference>
<keyword evidence="2 9" id="KW-0808">Transferase</keyword>
<feature type="binding site" evidence="9">
    <location>
        <position position="147"/>
    </location>
    <ligand>
        <name>ATP</name>
        <dbReference type="ChEBI" id="CHEBI:30616"/>
    </ligand>
</feature>
<evidence type="ECO:0000256" key="8">
    <source>
        <dbReference type="ARBA" id="ARBA00051542"/>
    </source>
</evidence>
<dbReference type="InterPro" id="IPR046884">
    <property type="entry name" value="MnmA-like_central"/>
</dbReference>
<evidence type="ECO:0000259" key="11">
    <source>
        <dbReference type="Pfam" id="PF20259"/>
    </source>
</evidence>
<protein>
    <recommendedName>
        <fullName evidence="9">tRNA-specific 2-thiouridylase MnmA</fullName>
        <ecNumber evidence="9">2.8.1.13</ecNumber>
    </recommendedName>
</protein>